<sequence>MDTSQIREEAVASLSAWPKVAASSSLVADDGRFTELDETGEELDVVMVG</sequence>
<name>A0A4P9ZMX5_9FUNG</name>
<reference evidence="2" key="1">
    <citation type="journal article" date="2018" name="Nat. Microbiol.">
        <title>Leveraging single-cell genomics to expand the fungal tree of life.</title>
        <authorList>
            <person name="Ahrendt S.R."/>
            <person name="Quandt C.A."/>
            <person name="Ciobanu D."/>
            <person name="Clum A."/>
            <person name="Salamov A."/>
            <person name="Andreopoulos B."/>
            <person name="Cheng J.F."/>
            <person name="Woyke T."/>
            <person name="Pelin A."/>
            <person name="Henrissat B."/>
            <person name="Reynolds N.K."/>
            <person name="Benny G.L."/>
            <person name="Smith M.E."/>
            <person name="James T.Y."/>
            <person name="Grigoriev I.V."/>
        </authorList>
    </citation>
    <scope>NUCLEOTIDE SEQUENCE [LARGE SCALE GENOMIC DNA]</scope>
    <source>
        <strain evidence="2">RSA 468</strain>
    </source>
</reference>
<evidence type="ECO:0000313" key="2">
    <source>
        <dbReference type="Proteomes" id="UP000268162"/>
    </source>
</evidence>
<accession>A0A4P9ZMX5</accession>
<evidence type="ECO:0000313" key="1">
    <source>
        <dbReference type="EMBL" id="RKP33882.1"/>
    </source>
</evidence>
<keyword evidence="2" id="KW-1185">Reference proteome</keyword>
<proteinExistence type="predicted"/>
<protein>
    <submittedName>
        <fullName evidence="1">Uncharacterized protein</fullName>
    </submittedName>
</protein>
<dbReference type="AlphaFoldDB" id="A0A4P9ZMX5"/>
<gene>
    <name evidence="1" type="ORF">BJ085DRAFT_36068</name>
</gene>
<organism evidence="1 2">
    <name type="scientific">Dimargaris cristalligena</name>
    <dbReference type="NCBI Taxonomy" id="215637"/>
    <lineage>
        <taxon>Eukaryota</taxon>
        <taxon>Fungi</taxon>
        <taxon>Fungi incertae sedis</taxon>
        <taxon>Zoopagomycota</taxon>
        <taxon>Kickxellomycotina</taxon>
        <taxon>Dimargaritomycetes</taxon>
        <taxon>Dimargaritales</taxon>
        <taxon>Dimargaritaceae</taxon>
        <taxon>Dimargaris</taxon>
    </lineage>
</organism>
<dbReference type="EMBL" id="ML003495">
    <property type="protein sequence ID" value="RKP33882.1"/>
    <property type="molecule type" value="Genomic_DNA"/>
</dbReference>
<dbReference type="Proteomes" id="UP000268162">
    <property type="component" value="Unassembled WGS sequence"/>
</dbReference>